<dbReference type="SUPFAM" id="SSF57756">
    <property type="entry name" value="Retrovirus zinc finger-like domains"/>
    <property type="match status" value="1"/>
</dbReference>
<evidence type="ECO:0000313" key="3">
    <source>
        <dbReference type="Proteomes" id="UP001152484"/>
    </source>
</evidence>
<evidence type="ECO:0008006" key="4">
    <source>
        <dbReference type="Google" id="ProtNLM"/>
    </source>
</evidence>
<sequence length="306" mass="33199">MPLSSAARASSIFRKVDPITYISRWYHKETYMAAYANALQPVPGKAFMKVDDYEPILPPPVPNLPGRPNKNRVRSSTEVKGSGSASTSASATPQTSSRKGRLQTCGICHKEGHKRATCPNKDKDASVQGAEGNGPIPVKRPASVAFSAIPTTTESAPPTNPHTNAKRSTGKSKVTCRRIGRKISKQSVTGFGCHVDVNTGEKTLNSGMSSEEIVSDFQPEMPHDPDVTVRFTIPNEKDIRGAARAEKQLDVPTYRTIPFKGDGTEVHNPTNLPFQPPGLQWNGNATISSKQLLQKMQIRRSGSIPK</sequence>
<feature type="compositionally biased region" description="Basic residues" evidence="1">
    <location>
        <begin position="164"/>
        <end position="175"/>
    </location>
</feature>
<keyword evidence="3" id="KW-1185">Reference proteome</keyword>
<feature type="region of interest" description="Disordered" evidence="1">
    <location>
        <begin position="113"/>
        <end position="175"/>
    </location>
</feature>
<protein>
    <recommendedName>
        <fullName evidence="4">CCHC-type domain-containing protein</fullName>
    </recommendedName>
</protein>
<organism evidence="2 3">
    <name type="scientific">Cuscuta europaea</name>
    <name type="common">European dodder</name>
    <dbReference type="NCBI Taxonomy" id="41803"/>
    <lineage>
        <taxon>Eukaryota</taxon>
        <taxon>Viridiplantae</taxon>
        <taxon>Streptophyta</taxon>
        <taxon>Embryophyta</taxon>
        <taxon>Tracheophyta</taxon>
        <taxon>Spermatophyta</taxon>
        <taxon>Magnoliopsida</taxon>
        <taxon>eudicotyledons</taxon>
        <taxon>Gunneridae</taxon>
        <taxon>Pentapetalae</taxon>
        <taxon>asterids</taxon>
        <taxon>lamiids</taxon>
        <taxon>Solanales</taxon>
        <taxon>Convolvulaceae</taxon>
        <taxon>Cuscuteae</taxon>
        <taxon>Cuscuta</taxon>
        <taxon>Cuscuta subgen. Cuscuta</taxon>
    </lineage>
</organism>
<proteinExistence type="predicted"/>
<name>A0A9P1E0Y6_CUSEU</name>
<dbReference type="OrthoDB" id="1297765at2759"/>
<comment type="caution">
    <text evidence="2">The sequence shown here is derived from an EMBL/GenBank/DDBJ whole genome shotgun (WGS) entry which is preliminary data.</text>
</comment>
<dbReference type="Proteomes" id="UP001152484">
    <property type="component" value="Unassembled WGS sequence"/>
</dbReference>
<accession>A0A9P1E0Y6</accession>
<feature type="compositionally biased region" description="Polar residues" evidence="1">
    <location>
        <begin position="149"/>
        <end position="163"/>
    </location>
</feature>
<feature type="compositionally biased region" description="Low complexity" evidence="1">
    <location>
        <begin position="82"/>
        <end position="97"/>
    </location>
</feature>
<dbReference type="EMBL" id="CAMAPE010000006">
    <property type="protein sequence ID" value="CAH9070539.1"/>
    <property type="molecule type" value="Genomic_DNA"/>
</dbReference>
<feature type="region of interest" description="Disordered" evidence="1">
    <location>
        <begin position="57"/>
        <end position="101"/>
    </location>
</feature>
<dbReference type="InterPro" id="IPR036875">
    <property type="entry name" value="Znf_CCHC_sf"/>
</dbReference>
<dbReference type="AlphaFoldDB" id="A0A9P1E0Y6"/>
<dbReference type="GO" id="GO:0008270">
    <property type="term" value="F:zinc ion binding"/>
    <property type="evidence" value="ECO:0007669"/>
    <property type="project" value="InterPro"/>
</dbReference>
<reference evidence="2" key="1">
    <citation type="submission" date="2022-07" db="EMBL/GenBank/DDBJ databases">
        <authorList>
            <person name="Macas J."/>
            <person name="Novak P."/>
            <person name="Neumann P."/>
        </authorList>
    </citation>
    <scope>NUCLEOTIDE SEQUENCE</scope>
</reference>
<dbReference type="GO" id="GO:0003676">
    <property type="term" value="F:nucleic acid binding"/>
    <property type="evidence" value="ECO:0007669"/>
    <property type="project" value="InterPro"/>
</dbReference>
<gene>
    <name evidence="2" type="ORF">CEURO_LOCUS3676</name>
</gene>
<evidence type="ECO:0000313" key="2">
    <source>
        <dbReference type="EMBL" id="CAH9070539.1"/>
    </source>
</evidence>
<evidence type="ECO:0000256" key="1">
    <source>
        <dbReference type="SAM" id="MobiDB-lite"/>
    </source>
</evidence>